<dbReference type="Proteomes" id="UP000032566">
    <property type="component" value="Unassembled WGS sequence"/>
</dbReference>
<dbReference type="STRING" id="80878.RP29_01315"/>
<dbReference type="OrthoDB" id="9814654at2"/>
<dbReference type="AlphaFoldDB" id="A0A0D7KDQ9"/>
<sequence>MLRLTQAPNIAIATLWADLLCEAGMTASVQRQYLGAAAGHLPPDQCLPEIWLDYDEHAPRARALLQELQDLPQRRWACRCGEIVEGGFEQCWQCGALMPRD</sequence>
<dbReference type="RefSeq" id="WP_044395146.1">
    <property type="nucleotide sequence ID" value="NZ_CP147774.1"/>
</dbReference>
<keyword evidence="2" id="KW-1185">Reference proteome</keyword>
<evidence type="ECO:0008006" key="3">
    <source>
        <dbReference type="Google" id="ProtNLM"/>
    </source>
</evidence>
<gene>
    <name evidence="1" type="ORF">RP29_01315</name>
</gene>
<evidence type="ECO:0000313" key="2">
    <source>
        <dbReference type="Proteomes" id="UP000032566"/>
    </source>
</evidence>
<dbReference type="PATRIC" id="fig|80878.5.peg.1568"/>
<reference evidence="1 2" key="1">
    <citation type="submission" date="2014-12" db="EMBL/GenBank/DDBJ databases">
        <title>Isolation of bacteria from lake water.</title>
        <authorList>
            <person name="Sheng K.-Y."/>
            <person name="Chin P.-S."/>
            <person name="Chan K.-G."/>
            <person name="Tan G.S."/>
        </authorList>
    </citation>
    <scope>NUCLEOTIDE SEQUENCE [LARGE SCALE GENOMIC DNA]</scope>
    <source>
        <strain evidence="1 2">KY4</strain>
    </source>
</reference>
<name>A0A0D7KDQ9_9BURK</name>
<accession>A0A0D7KDQ9</accession>
<organism evidence="1 2">
    <name type="scientific">Acidovorax temperans</name>
    <dbReference type="NCBI Taxonomy" id="80878"/>
    <lineage>
        <taxon>Bacteria</taxon>
        <taxon>Pseudomonadati</taxon>
        <taxon>Pseudomonadota</taxon>
        <taxon>Betaproteobacteria</taxon>
        <taxon>Burkholderiales</taxon>
        <taxon>Comamonadaceae</taxon>
        <taxon>Acidovorax</taxon>
    </lineage>
</organism>
<evidence type="ECO:0000313" key="1">
    <source>
        <dbReference type="EMBL" id="KJA12325.1"/>
    </source>
</evidence>
<comment type="caution">
    <text evidence="1">The sequence shown here is derived from an EMBL/GenBank/DDBJ whole genome shotgun (WGS) entry which is preliminary data.</text>
</comment>
<protein>
    <recommendedName>
        <fullName evidence="3">DUF2007 domain-containing protein</fullName>
    </recommendedName>
</protein>
<proteinExistence type="predicted"/>
<dbReference type="EMBL" id="JXYQ01000003">
    <property type="protein sequence ID" value="KJA12325.1"/>
    <property type="molecule type" value="Genomic_DNA"/>
</dbReference>